<gene>
    <name evidence="2" type="ORF">XENOCAPTIV_005067</name>
</gene>
<protein>
    <recommendedName>
        <fullName evidence="1">DUF676 domain-containing protein</fullName>
    </recommendedName>
</protein>
<accession>A0ABV0SEC2</accession>
<dbReference type="Proteomes" id="UP001434883">
    <property type="component" value="Unassembled WGS sequence"/>
</dbReference>
<reference evidence="2 3" key="1">
    <citation type="submission" date="2021-06" db="EMBL/GenBank/DDBJ databases">
        <authorList>
            <person name="Palmer J.M."/>
        </authorList>
    </citation>
    <scope>NUCLEOTIDE SEQUENCE [LARGE SCALE GENOMIC DNA]</scope>
    <source>
        <strain evidence="2 3">XC_2019</strain>
        <tissue evidence="2">Muscle</tissue>
    </source>
</reference>
<organism evidence="2 3">
    <name type="scientific">Xenoophorus captivus</name>
    <dbReference type="NCBI Taxonomy" id="1517983"/>
    <lineage>
        <taxon>Eukaryota</taxon>
        <taxon>Metazoa</taxon>
        <taxon>Chordata</taxon>
        <taxon>Craniata</taxon>
        <taxon>Vertebrata</taxon>
        <taxon>Euteleostomi</taxon>
        <taxon>Actinopterygii</taxon>
        <taxon>Neopterygii</taxon>
        <taxon>Teleostei</taxon>
        <taxon>Neoteleostei</taxon>
        <taxon>Acanthomorphata</taxon>
        <taxon>Ovalentaria</taxon>
        <taxon>Atherinomorphae</taxon>
        <taxon>Cyprinodontiformes</taxon>
        <taxon>Goodeidae</taxon>
        <taxon>Xenoophorus</taxon>
    </lineage>
</organism>
<dbReference type="SUPFAM" id="SSF53474">
    <property type="entry name" value="alpha/beta-Hydrolases"/>
    <property type="match status" value="1"/>
</dbReference>
<evidence type="ECO:0000259" key="1">
    <source>
        <dbReference type="Pfam" id="PF05057"/>
    </source>
</evidence>
<dbReference type="PANTHER" id="PTHR12482:SF3">
    <property type="entry name" value="PROTEIN FAM135B"/>
    <property type="match status" value="1"/>
</dbReference>
<dbReference type="Gene3D" id="3.40.50.1820">
    <property type="entry name" value="alpha/beta hydrolase"/>
    <property type="match status" value="1"/>
</dbReference>
<name>A0ABV0SEC2_9TELE</name>
<feature type="domain" description="DUF676" evidence="1">
    <location>
        <begin position="163"/>
        <end position="234"/>
    </location>
</feature>
<dbReference type="InterPro" id="IPR007751">
    <property type="entry name" value="DUF676_lipase-like"/>
</dbReference>
<dbReference type="PANTHER" id="PTHR12482">
    <property type="entry name" value="LIPASE ROG1-RELATED-RELATED"/>
    <property type="match status" value="1"/>
</dbReference>
<keyword evidence="3" id="KW-1185">Reference proteome</keyword>
<dbReference type="Pfam" id="PF05057">
    <property type="entry name" value="DUF676"/>
    <property type="match status" value="2"/>
</dbReference>
<comment type="caution">
    <text evidence="2">The sequence shown here is derived from an EMBL/GenBank/DDBJ whole genome shotgun (WGS) entry which is preliminary data.</text>
</comment>
<evidence type="ECO:0000313" key="2">
    <source>
        <dbReference type="EMBL" id="MEQ2218570.1"/>
    </source>
</evidence>
<dbReference type="EMBL" id="JAHRIN010077167">
    <property type="protein sequence ID" value="MEQ2218570.1"/>
    <property type="molecule type" value="Genomic_DNA"/>
</dbReference>
<proteinExistence type="predicted"/>
<dbReference type="InterPro" id="IPR029058">
    <property type="entry name" value="AB_hydrolase_fold"/>
</dbReference>
<dbReference type="InterPro" id="IPR044294">
    <property type="entry name" value="Lipase-like"/>
</dbReference>
<feature type="domain" description="DUF676" evidence="1">
    <location>
        <begin position="90"/>
        <end position="134"/>
    </location>
</feature>
<evidence type="ECO:0000313" key="3">
    <source>
        <dbReference type="Proteomes" id="UP001434883"/>
    </source>
</evidence>
<sequence>MFLYCCFFTFHFSSMISLDTLFFSKFATENRMNAFLKKLNVTSLFSSFYKAKDELLKELRFQASLYSNTPLLASDLPYFPPEEDDEEFEDGIHLVVCVHGLDGNSADLRLVKTFIELGLPGSRLDFLMSERNQVRLLMRQANWMSHVRVNYRAHMAVQSILPFLSPQADTFADFDTMTDRLLDEIIQHIQLYNLTIGRISFIGHSLGNVIIRSVLTRPRFRCYLPKLHTFLSLAAVLQECGVGRVSTGPICSFPLSQNRDVHDCPKRQIYRSETYI</sequence>